<dbReference type="AlphaFoldDB" id="A0A433QF55"/>
<feature type="region of interest" description="Disordered" evidence="1">
    <location>
        <begin position="1"/>
        <end position="30"/>
    </location>
</feature>
<evidence type="ECO:0000313" key="3">
    <source>
        <dbReference type="Proteomes" id="UP000274822"/>
    </source>
</evidence>
<accession>A0A433QF55</accession>
<proteinExistence type="predicted"/>
<name>A0A433QF55_9FUNG</name>
<dbReference type="EMBL" id="RBNJ01006645">
    <property type="protein sequence ID" value="RUS28432.1"/>
    <property type="molecule type" value="Genomic_DNA"/>
</dbReference>
<evidence type="ECO:0000313" key="2">
    <source>
        <dbReference type="EMBL" id="RUS28432.1"/>
    </source>
</evidence>
<evidence type="ECO:0000256" key="1">
    <source>
        <dbReference type="SAM" id="MobiDB-lite"/>
    </source>
</evidence>
<organism evidence="2 3">
    <name type="scientific">Jimgerdemannia flammicorona</name>
    <dbReference type="NCBI Taxonomy" id="994334"/>
    <lineage>
        <taxon>Eukaryota</taxon>
        <taxon>Fungi</taxon>
        <taxon>Fungi incertae sedis</taxon>
        <taxon>Mucoromycota</taxon>
        <taxon>Mucoromycotina</taxon>
        <taxon>Endogonomycetes</taxon>
        <taxon>Endogonales</taxon>
        <taxon>Endogonaceae</taxon>
        <taxon>Jimgerdemannia</taxon>
    </lineage>
</organism>
<feature type="compositionally biased region" description="Polar residues" evidence="1">
    <location>
        <begin position="1"/>
        <end position="22"/>
    </location>
</feature>
<sequence>MIPTTNPSQSQLTRSCSLANSRKQSRKKSMFLSASKLKTLCSGKF</sequence>
<comment type="caution">
    <text evidence="2">The sequence shown here is derived from an EMBL/GenBank/DDBJ whole genome shotgun (WGS) entry which is preliminary data.</text>
</comment>
<dbReference type="Proteomes" id="UP000274822">
    <property type="component" value="Unassembled WGS sequence"/>
</dbReference>
<protein>
    <submittedName>
        <fullName evidence="2">Uncharacterized protein</fullName>
    </submittedName>
</protein>
<keyword evidence="3" id="KW-1185">Reference proteome</keyword>
<gene>
    <name evidence="2" type="ORF">BC938DRAFT_481897</name>
</gene>
<reference evidence="2 3" key="1">
    <citation type="journal article" date="2018" name="New Phytol.">
        <title>Phylogenomics of Endogonaceae and evolution of mycorrhizas within Mucoromycota.</title>
        <authorList>
            <person name="Chang Y."/>
            <person name="Desiro A."/>
            <person name="Na H."/>
            <person name="Sandor L."/>
            <person name="Lipzen A."/>
            <person name="Clum A."/>
            <person name="Barry K."/>
            <person name="Grigoriev I.V."/>
            <person name="Martin F.M."/>
            <person name="Stajich J.E."/>
            <person name="Smith M.E."/>
            <person name="Bonito G."/>
            <person name="Spatafora J.W."/>
        </authorList>
    </citation>
    <scope>NUCLEOTIDE SEQUENCE [LARGE SCALE GENOMIC DNA]</scope>
    <source>
        <strain evidence="2 3">AD002</strain>
    </source>
</reference>